<evidence type="ECO:0000313" key="3">
    <source>
        <dbReference type="Proteomes" id="UP001479436"/>
    </source>
</evidence>
<reference evidence="2 3" key="1">
    <citation type="submission" date="2023-04" db="EMBL/GenBank/DDBJ databases">
        <title>Genome of Basidiobolus ranarum AG-B5.</title>
        <authorList>
            <person name="Stajich J.E."/>
            <person name="Carter-House D."/>
            <person name="Gryganskyi A."/>
        </authorList>
    </citation>
    <scope>NUCLEOTIDE SEQUENCE [LARGE SCALE GENOMIC DNA]</scope>
    <source>
        <strain evidence="2 3">AG-B5</strain>
    </source>
</reference>
<protein>
    <submittedName>
        <fullName evidence="2">Uncharacterized protein</fullName>
    </submittedName>
</protein>
<dbReference type="PANTHER" id="PTHR37736">
    <property type="entry name" value="GLYCINE-RICH PROTEIN"/>
    <property type="match status" value="1"/>
</dbReference>
<proteinExistence type="predicted"/>
<feature type="region of interest" description="Disordered" evidence="1">
    <location>
        <begin position="283"/>
        <end position="418"/>
    </location>
</feature>
<organism evidence="2 3">
    <name type="scientific">Basidiobolus ranarum</name>
    <dbReference type="NCBI Taxonomy" id="34480"/>
    <lineage>
        <taxon>Eukaryota</taxon>
        <taxon>Fungi</taxon>
        <taxon>Fungi incertae sedis</taxon>
        <taxon>Zoopagomycota</taxon>
        <taxon>Entomophthoromycotina</taxon>
        <taxon>Basidiobolomycetes</taxon>
        <taxon>Basidiobolales</taxon>
        <taxon>Basidiobolaceae</taxon>
        <taxon>Basidiobolus</taxon>
    </lineage>
</organism>
<evidence type="ECO:0000256" key="1">
    <source>
        <dbReference type="SAM" id="MobiDB-lite"/>
    </source>
</evidence>
<evidence type="ECO:0000313" key="2">
    <source>
        <dbReference type="EMBL" id="KAK9696702.1"/>
    </source>
</evidence>
<dbReference type="PANTHER" id="PTHR37736:SF1">
    <property type="entry name" value="GLYCINE-RICH PROTEIN"/>
    <property type="match status" value="1"/>
</dbReference>
<feature type="compositionally biased region" description="Basic residues" evidence="1">
    <location>
        <begin position="347"/>
        <end position="358"/>
    </location>
</feature>
<accession>A0ABR2VSJ8</accession>
<gene>
    <name evidence="2" type="ORF">K7432_012323</name>
</gene>
<name>A0ABR2VSJ8_9FUNG</name>
<sequence length="418" mass="47005">MFASKIENNQLNSTLKEVSKPVRHENPYIESVLKRLRTLKKRWSKIERYDEVINSSPEGKSELIPDQIQAWEKKDEVSSAIKELEDIVKQFTIIDAEETKTRLAQAKEQERQLKKSTRKITLETEASGARILFDTVGLFHGVYNIAPTCENISEAERIALSHFKDIIISKFDSEEDIEVKQKEIFHYLKKMNNHSEDEISEMAGVHFQDIASLLNTLISPPKKPEVIVEEESVEELHGIEFSTEDLEHVHYDGDDTVVIHEVIVPPGGISFMSISEIDNPVFKPNGVTDESNSSHDTVTNGLVDSTSETHNTQEIIEESKVVQNSAPHHDQTESVSVPAEKHENQHRGGHRGGYRGRRNNNGQHNTGYRGRGSSDGSRRGGNRSRGGRNPNNDARGKGQSHGNRGPNRGRGRQSPSEI</sequence>
<dbReference type="Proteomes" id="UP001479436">
    <property type="component" value="Unassembled WGS sequence"/>
</dbReference>
<comment type="caution">
    <text evidence="2">The sequence shown here is derived from an EMBL/GenBank/DDBJ whole genome shotgun (WGS) entry which is preliminary data.</text>
</comment>
<keyword evidence="3" id="KW-1185">Reference proteome</keyword>
<dbReference type="EMBL" id="JASJQH010007933">
    <property type="protein sequence ID" value="KAK9696702.1"/>
    <property type="molecule type" value="Genomic_DNA"/>
</dbReference>
<feature type="compositionally biased region" description="Polar residues" evidence="1">
    <location>
        <begin position="288"/>
        <end position="314"/>
    </location>
</feature>